<evidence type="ECO:0000256" key="3">
    <source>
        <dbReference type="ARBA" id="ARBA00023004"/>
    </source>
</evidence>
<name>A0A0S8K1L6_UNCW3</name>
<keyword evidence="2" id="KW-0479">Metal-binding</keyword>
<dbReference type="GO" id="GO:0051539">
    <property type="term" value="F:4 iron, 4 sulfur cluster binding"/>
    <property type="evidence" value="ECO:0007669"/>
    <property type="project" value="UniProtKB-KW"/>
</dbReference>
<dbReference type="Proteomes" id="UP000050975">
    <property type="component" value="Unassembled WGS sequence"/>
</dbReference>
<keyword evidence="4" id="KW-0411">Iron-sulfur</keyword>
<evidence type="ECO:0000313" key="7">
    <source>
        <dbReference type="Proteomes" id="UP000050975"/>
    </source>
</evidence>
<dbReference type="Pfam" id="PF13237">
    <property type="entry name" value="Fer4_10"/>
    <property type="match status" value="1"/>
</dbReference>
<evidence type="ECO:0000256" key="4">
    <source>
        <dbReference type="ARBA" id="ARBA00023014"/>
    </source>
</evidence>
<evidence type="ECO:0000259" key="5">
    <source>
        <dbReference type="PROSITE" id="PS51379"/>
    </source>
</evidence>
<evidence type="ECO:0000256" key="1">
    <source>
        <dbReference type="ARBA" id="ARBA00022485"/>
    </source>
</evidence>
<evidence type="ECO:0000256" key="2">
    <source>
        <dbReference type="ARBA" id="ARBA00022723"/>
    </source>
</evidence>
<dbReference type="PROSITE" id="PS00198">
    <property type="entry name" value="4FE4S_FER_1"/>
    <property type="match status" value="2"/>
</dbReference>
<dbReference type="GO" id="GO:0046872">
    <property type="term" value="F:metal ion binding"/>
    <property type="evidence" value="ECO:0007669"/>
    <property type="project" value="UniProtKB-KW"/>
</dbReference>
<dbReference type="PROSITE" id="PS51379">
    <property type="entry name" value="4FE4S_FER_2"/>
    <property type="match status" value="2"/>
</dbReference>
<accession>A0A0S8K1L6</accession>
<dbReference type="Gene3D" id="3.30.70.20">
    <property type="match status" value="1"/>
</dbReference>
<sequence length="122" mass="13901">MPWIDDTRCDGCGTCVEECPVGVIEMQEEVARIHMDGCIRCALCHDVCPQEAVMHDSDKVPARIQDNVAKTKKNIEACIKHFGKKEEGDKCLQRMIKHFTREKNIAEKTIEKLEELKNSQSI</sequence>
<keyword evidence="3" id="KW-0408">Iron</keyword>
<dbReference type="SUPFAM" id="SSF54862">
    <property type="entry name" value="4Fe-4S ferredoxins"/>
    <property type="match status" value="1"/>
</dbReference>
<gene>
    <name evidence="6" type="ORF">AMJ74_00735</name>
</gene>
<dbReference type="InterPro" id="IPR017900">
    <property type="entry name" value="4Fe4S_Fe_S_CS"/>
</dbReference>
<dbReference type="EMBL" id="LJVE01000005">
    <property type="protein sequence ID" value="KPL15800.1"/>
    <property type="molecule type" value="Genomic_DNA"/>
</dbReference>
<keyword evidence="1" id="KW-0004">4Fe-4S</keyword>
<evidence type="ECO:0000313" key="6">
    <source>
        <dbReference type="EMBL" id="KPL15800.1"/>
    </source>
</evidence>
<comment type="caution">
    <text evidence="6">The sequence shown here is derived from an EMBL/GenBank/DDBJ whole genome shotgun (WGS) entry which is preliminary data.</text>
</comment>
<feature type="domain" description="4Fe-4S ferredoxin-type" evidence="5">
    <location>
        <begin position="1"/>
        <end position="29"/>
    </location>
</feature>
<feature type="domain" description="4Fe-4S ferredoxin-type" evidence="5">
    <location>
        <begin position="31"/>
        <end position="58"/>
    </location>
</feature>
<dbReference type="AlphaFoldDB" id="A0A0S8K1L6"/>
<organism evidence="6 7">
    <name type="scientific">candidate division WOR_3 bacterium SM1_77</name>
    <dbReference type="NCBI Taxonomy" id="1703778"/>
    <lineage>
        <taxon>Bacteria</taxon>
        <taxon>Bacteria division WOR-3</taxon>
    </lineage>
</organism>
<protein>
    <submittedName>
        <fullName evidence="6">Ferredoxin</fullName>
    </submittedName>
</protein>
<dbReference type="PANTHER" id="PTHR43687:SF1">
    <property type="entry name" value="FERREDOXIN III"/>
    <property type="match status" value="1"/>
</dbReference>
<proteinExistence type="predicted"/>
<dbReference type="PANTHER" id="PTHR43687">
    <property type="entry name" value="ADENYLYLSULFATE REDUCTASE, BETA SUBUNIT"/>
    <property type="match status" value="1"/>
</dbReference>
<dbReference type="InterPro" id="IPR050572">
    <property type="entry name" value="Fe-S_Ferredoxin"/>
</dbReference>
<dbReference type="InterPro" id="IPR017896">
    <property type="entry name" value="4Fe4S_Fe-S-bd"/>
</dbReference>
<reference evidence="6 7" key="1">
    <citation type="journal article" date="2015" name="Microbiome">
        <title>Genomic resolution of linkages in carbon, nitrogen, and sulfur cycling among widespread estuary sediment bacteria.</title>
        <authorList>
            <person name="Baker B.J."/>
            <person name="Lazar C.S."/>
            <person name="Teske A.P."/>
            <person name="Dick G.J."/>
        </authorList>
    </citation>
    <scope>NUCLEOTIDE SEQUENCE [LARGE SCALE GENOMIC DNA]</scope>
    <source>
        <strain evidence="6">SM1_77</strain>
    </source>
</reference>